<dbReference type="SUPFAM" id="SSF46785">
    <property type="entry name" value="Winged helix' DNA-binding domain"/>
    <property type="match status" value="1"/>
</dbReference>
<dbReference type="InterPro" id="IPR036390">
    <property type="entry name" value="WH_DNA-bd_sf"/>
</dbReference>
<dbReference type="Gene3D" id="1.10.10.10">
    <property type="entry name" value="Winged helix-like DNA-binding domain superfamily/Winged helix DNA-binding domain"/>
    <property type="match status" value="1"/>
</dbReference>
<dbReference type="OrthoDB" id="9806864at2"/>
<dbReference type="PROSITE" id="PS50995">
    <property type="entry name" value="HTH_MARR_2"/>
    <property type="match status" value="1"/>
</dbReference>
<evidence type="ECO:0000259" key="6">
    <source>
        <dbReference type="PROSITE" id="PS50995"/>
    </source>
</evidence>
<dbReference type="PANTHER" id="PTHR33164:SF5">
    <property type="entry name" value="ORGANIC HYDROPEROXIDE RESISTANCE TRANSCRIPTIONAL REGULATOR"/>
    <property type="match status" value="1"/>
</dbReference>
<dbReference type="InterPro" id="IPR000835">
    <property type="entry name" value="HTH_MarR-typ"/>
</dbReference>
<comment type="caution">
    <text evidence="7">The sequence shown here is derived from an EMBL/GenBank/DDBJ whole genome shotgun (WGS) entry which is preliminary data.</text>
</comment>
<dbReference type="InterPro" id="IPR055166">
    <property type="entry name" value="Transc_reg_Sar_Rot_HTH"/>
</dbReference>
<dbReference type="AlphaFoldDB" id="A0A2N3XQ68"/>
<gene>
    <name evidence="7" type="ORF">A8926_0306</name>
</gene>
<proteinExistence type="predicted"/>
<dbReference type="PRINTS" id="PR00598">
    <property type="entry name" value="HTHMARR"/>
</dbReference>
<dbReference type="GO" id="GO:0005737">
    <property type="term" value="C:cytoplasm"/>
    <property type="evidence" value="ECO:0007669"/>
    <property type="project" value="UniProtKB-SubCell"/>
</dbReference>
<name>A0A2N3XQ68_SACSN</name>
<evidence type="ECO:0000313" key="7">
    <source>
        <dbReference type="EMBL" id="PKW12815.1"/>
    </source>
</evidence>
<keyword evidence="4 7" id="KW-0238">DNA-binding</keyword>
<dbReference type="InterPro" id="IPR039422">
    <property type="entry name" value="MarR/SlyA-like"/>
</dbReference>
<dbReference type="EMBL" id="PJNB01000001">
    <property type="protein sequence ID" value="PKW12815.1"/>
    <property type="molecule type" value="Genomic_DNA"/>
</dbReference>
<evidence type="ECO:0000313" key="8">
    <source>
        <dbReference type="Proteomes" id="UP000233786"/>
    </source>
</evidence>
<keyword evidence="8" id="KW-1185">Reference proteome</keyword>
<sequence length="153" mass="17308">MNQIDLGEDPLALDRQVCFALSVASRNVISVYRPLLAPLNLTHPQYLVMLALWERSPRSAKDLCGALQADPATLSPLLKRLESIGYLERRRSTEDERLLAVGLTDKGRELRVEAEKIPYRVVELLDMQVSELEQLNETLTKVIIATRRVLDAE</sequence>
<dbReference type="GO" id="GO:0003700">
    <property type="term" value="F:DNA-binding transcription factor activity"/>
    <property type="evidence" value="ECO:0007669"/>
    <property type="project" value="InterPro"/>
</dbReference>
<keyword evidence="3" id="KW-0805">Transcription regulation</keyword>
<evidence type="ECO:0000256" key="1">
    <source>
        <dbReference type="ARBA" id="ARBA00004496"/>
    </source>
</evidence>
<protein>
    <submittedName>
        <fullName evidence="7">DNA-binding MarR family transcriptional regulator</fullName>
    </submittedName>
</protein>
<dbReference type="InterPro" id="IPR036388">
    <property type="entry name" value="WH-like_DNA-bd_sf"/>
</dbReference>
<dbReference type="GO" id="GO:0006950">
    <property type="term" value="P:response to stress"/>
    <property type="evidence" value="ECO:0007669"/>
    <property type="project" value="TreeGrafter"/>
</dbReference>
<accession>A0A2N3XQ68</accession>
<dbReference type="SMART" id="SM00347">
    <property type="entry name" value="HTH_MARR"/>
    <property type="match status" value="1"/>
</dbReference>
<evidence type="ECO:0000256" key="5">
    <source>
        <dbReference type="ARBA" id="ARBA00023163"/>
    </source>
</evidence>
<dbReference type="Proteomes" id="UP000233786">
    <property type="component" value="Unassembled WGS sequence"/>
</dbReference>
<evidence type="ECO:0000256" key="3">
    <source>
        <dbReference type="ARBA" id="ARBA00023015"/>
    </source>
</evidence>
<comment type="subcellular location">
    <subcellularLocation>
        <location evidence="1">Cytoplasm</location>
    </subcellularLocation>
</comment>
<dbReference type="Pfam" id="PF22381">
    <property type="entry name" value="Staph_reg_Sar_Rot"/>
    <property type="match status" value="1"/>
</dbReference>
<reference evidence="7" key="1">
    <citation type="submission" date="2017-12" db="EMBL/GenBank/DDBJ databases">
        <title>Sequencing the genomes of 1000 Actinobacteria strains.</title>
        <authorList>
            <person name="Klenk H.-P."/>
        </authorList>
    </citation>
    <scope>NUCLEOTIDE SEQUENCE [LARGE SCALE GENOMIC DNA]</scope>
    <source>
        <strain evidence="7">DSM 44228</strain>
    </source>
</reference>
<keyword evidence="2" id="KW-0963">Cytoplasm</keyword>
<feature type="domain" description="HTH marR-type" evidence="6">
    <location>
        <begin position="14"/>
        <end position="144"/>
    </location>
</feature>
<evidence type="ECO:0000256" key="4">
    <source>
        <dbReference type="ARBA" id="ARBA00023125"/>
    </source>
</evidence>
<dbReference type="STRING" id="994479.GCA_000194155_07969"/>
<dbReference type="GO" id="GO:0003677">
    <property type="term" value="F:DNA binding"/>
    <property type="evidence" value="ECO:0007669"/>
    <property type="project" value="UniProtKB-KW"/>
</dbReference>
<evidence type="ECO:0000256" key="2">
    <source>
        <dbReference type="ARBA" id="ARBA00022490"/>
    </source>
</evidence>
<keyword evidence="5" id="KW-0804">Transcription</keyword>
<organism evidence="7 8">
    <name type="scientific">Saccharopolyspora spinosa</name>
    <dbReference type="NCBI Taxonomy" id="60894"/>
    <lineage>
        <taxon>Bacteria</taxon>
        <taxon>Bacillati</taxon>
        <taxon>Actinomycetota</taxon>
        <taxon>Actinomycetes</taxon>
        <taxon>Pseudonocardiales</taxon>
        <taxon>Pseudonocardiaceae</taxon>
        <taxon>Saccharopolyspora</taxon>
    </lineage>
</organism>
<dbReference type="PANTHER" id="PTHR33164">
    <property type="entry name" value="TRANSCRIPTIONAL REGULATOR, MARR FAMILY"/>
    <property type="match status" value="1"/>
</dbReference>